<reference evidence="11 12" key="2">
    <citation type="journal article" date="2016" name="ISME J.">
        <title>Characterization of the first cultured representative of Verrucomicrobia subdivision 5 indicates the proposal of a novel phylum.</title>
        <authorList>
            <person name="Spring S."/>
            <person name="Bunk B."/>
            <person name="Sproer C."/>
            <person name="Schumann P."/>
            <person name="Rohde M."/>
            <person name="Tindall B.J."/>
            <person name="Klenk H.P."/>
        </authorList>
    </citation>
    <scope>NUCLEOTIDE SEQUENCE [LARGE SCALE GENOMIC DNA]</scope>
    <source>
        <strain evidence="11 12">L21-Fru-AB</strain>
    </source>
</reference>
<dbReference type="Proteomes" id="UP000035268">
    <property type="component" value="Chromosome"/>
</dbReference>
<dbReference type="EC" id="7.-.-.-" evidence="10"/>
<evidence type="ECO:0000256" key="3">
    <source>
        <dbReference type="ARBA" id="ARBA00022630"/>
    </source>
</evidence>
<feature type="transmembrane region" description="Helical" evidence="10">
    <location>
        <begin position="104"/>
        <end position="124"/>
    </location>
</feature>
<dbReference type="HAMAP" id="MF_00462">
    <property type="entry name" value="RsxD_RnfD"/>
    <property type="match status" value="1"/>
</dbReference>
<comment type="subunit">
    <text evidence="10">The complex is composed of six subunits: RnfA, RnfB, RnfC, RnfD, RnfE and RnfG.</text>
</comment>
<dbReference type="PANTHER" id="PTHR30578:SF0">
    <property type="entry name" value="ION-TRANSLOCATING OXIDOREDUCTASE COMPLEX SUBUNIT D"/>
    <property type="match status" value="1"/>
</dbReference>
<feature type="transmembrane region" description="Helical" evidence="10">
    <location>
        <begin position="59"/>
        <end position="77"/>
    </location>
</feature>
<feature type="transmembrane region" description="Helical" evidence="10">
    <location>
        <begin position="273"/>
        <end position="291"/>
    </location>
</feature>
<accession>A0A0G3EHY2</accession>
<feature type="transmembrane region" description="Helical" evidence="10">
    <location>
        <begin position="33"/>
        <end position="52"/>
    </location>
</feature>
<evidence type="ECO:0000256" key="10">
    <source>
        <dbReference type="HAMAP-Rule" id="MF_00462"/>
    </source>
</evidence>
<reference evidence="12" key="1">
    <citation type="submission" date="2015-02" db="EMBL/GenBank/DDBJ databases">
        <title>Description and complete genome sequence of the first cultured representative of the subdivision 5 of the Verrucomicrobia phylum.</title>
        <authorList>
            <person name="Spring S."/>
            <person name="Bunk B."/>
            <person name="Sproer C."/>
            <person name="Klenk H.-P."/>
        </authorList>
    </citation>
    <scope>NUCLEOTIDE SEQUENCE [LARGE SCALE GENOMIC DNA]</scope>
    <source>
        <strain evidence="12">L21-Fru-AB</strain>
    </source>
</reference>
<dbReference type="NCBIfam" id="TIGR01946">
    <property type="entry name" value="rnfD"/>
    <property type="match status" value="1"/>
</dbReference>
<dbReference type="PATRIC" id="fig|1609981.3.peg.1214"/>
<keyword evidence="4 10" id="KW-0288">FMN</keyword>
<feature type="modified residue" description="FMN phosphoryl threonine" evidence="10">
    <location>
        <position position="169"/>
    </location>
</feature>
<comment type="function">
    <text evidence="10">Part of a membrane-bound complex that couples electron transfer with translocation of ions across the membrane.</text>
</comment>
<comment type="subcellular location">
    <subcellularLocation>
        <location evidence="10">Cell membrane</location>
        <topology evidence="10">Multi-pass membrane protein</topology>
    </subcellularLocation>
</comment>
<keyword evidence="10" id="KW-1003">Cell membrane</keyword>
<dbReference type="InterPro" id="IPR004338">
    <property type="entry name" value="NqrB/RnfD"/>
</dbReference>
<evidence type="ECO:0000256" key="2">
    <source>
        <dbReference type="ARBA" id="ARBA00022553"/>
    </source>
</evidence>
<keyword evidence="8 10" id="KW-1133">Transmembrane helix</keyword>
<keyword evidence="7 10" id="KW-0249">Electron transport</keyword>
<evidence type="ECO:0000256" key="8">
    <source>
        <dbReference type="ARBA" id="ARBA00022989"/>
    </source>
</evidence>
<keyword evidence="9 10" id="KW-0472">Membrane</keyword>
<dbReference type="GO" id="GO:0022900">
    <property type="term" value="P:electron transport chain"/>
    <property type="evidence" value="ECO:0007669"/>
    <property type="project" value="UniProtKB-UniRule"/>
</dbReference>
<evidence type="ECO:0000256" key="4">
    <source>
        <dbReference type="ARBA" id="ARBA00022643"/>
    </source>
</evidence>
<keyword evidence="2 10" id="KW-0597">Phosphoprotein</keyword>
<dbReference type="Pfam" id="PF03116">
    <property type="entry name" value="NQR2_RnfD_RnfE"/>
    <property type="match status" value="1"/>
</dbReference>
<dbReference type="PANTHER" id="PTHR30578">
    <property type="entry name" value="ELECTRON TRANSPORT COMPLEX PROTEIN RNFD"/>
    <property type="match status" value="1"/>
</dbReference>
<feature type="transmembrane region" description="Helical" evidence="10">
    <location>
        <begin position="136"/>
        <end position="156"/>
    </location>
</feature>
<dbReference type="KEGG" id="vbl:L21SP4_01166"/>
<feature type="transmembrane region" description="Helical" evidence="10">
    <location>
        <begin position="244"/>
        <end position="261"/>
    </location>
</feature>
<comment type="similarity">
    <text evidence="10">Belongs to the NqrB/RnfD family.</text>
</comment>
<keyword evidence="12" id="KW-1185">Reference proteome</keyword>
<keyword evidence="6 10" id="KW-1278">Translocase</keyword>
<sequence length="326" mass="33867">MSAQPSSDPQNTPRLHVAPGPHLVDPALHTRRMMWDVVVALVPLMAVALWVFRLYALKQLVLCGLFALLAEAVFAAMRGHRPTLRDGSGLVTGLILGLSLPATAPWFVSLIGSFAAIGIGKAAFGGLGQNLFNPAMVGRAFVMIAFPALLGASAYVDPDSAVAAVTGATPLTSLQQAGESTPILKLLIGNTNGSLGETSALACLLGGAYLCARRTASWELPAGAGVAVAAIALLRQFGDAPWGPLQHLSGGAFLFGAFFIITDPVSTPLTPKGKWIFGLGFGAFVMLLRSLSGYPEGVMFAVLLMNALTPLINRWTKPVPVGGACP</sequence>
<evidence type="ECO:0000256" key="7">
    <source>
        <dbReference type="ARBA" id="ARBA00022982"/>
    </source>
</evidence>
<dbReference type="AlphaFoldDB" id="A0A0G3EHY2"/>
<evidence type="ECO:0000313" key="12">
    <source>
        <dbReference type="Proteomes" id="UP000035268"/>
    </source>
</evidence>
<proteinExistence type="inferred from homology"/>
<dbReference type="InterPro" id="IPR011303">
    <property type="entry name" value="RnfD_bac"/>
</dbReference>
<evidence type="ECO:0000256" key="6">
    <source>
        <dbReference type="ARBA" id="ARBA00022967"/>
    </source>
</evidence>
<name>A0A0G3EHY2_9BACT</name>
<evidence type="ECO:0000256" key="1">
    <source>
        <dbReference type="ARBA" id="ARBA00022448"/>
    </source>
</evidence>
<dbReference type="GO" id="GO:0005886">
    <property type="term" value="C:plasma membrane"/>
    <property type="evidence" value="ECO:0007669"/>
    <property type="project" value="UniProtKB-SubCell"/>
</dbReference>
<comment type="caution">
    <text evidence="10">Lacks conserved residue(s) required for the propagation of feature annotation.</text>
</comment>
<comment type="cofactor">
    <cofactor evidence="10">
        <name>FMN</name>
        <dbReference type="ChEBI" id="CHEBI:58210"/>
    </cofactor>
</comment>
<evidence type="ECO:0000313" key="11">
    <source>
        <dbReference type="EMBL" id="AKJ64415.1"/>
    </source>
</evidence>
<gene>
    <name evidence="10 11" type="primary">rnfD</name>
    <name evidence="11" type="ORF">L21SP4_01166</name>
</gene>
<dbReference type="EMBL" id="CP010904">
    <property type="protein sequence ID" value="AKJ64415.1"/>
    <property type="molecule type" value="Genomic_DNA"/>
</dbReference>
<dbReference type="RefSeq" id="WP_201774693.1">
    <property type="nucleotide sequence ID" value="NZ_CP010904.1"/>
</dbReference>
<organism evidence="11 12">
    <name type="scientific">Kiritimatiella glycovorans</name>
    <dbReference type="NCBI Taxonomy" id="1307763"/>
    <lineage>
        <taxon>Bacteria</taxon>
        <taxon>Pseudomonadati</taxon>
        <taxon>Kiritimatiellota</taxon>
        <taxon>Kiritimatiellia</taxon>
        <taxon>Kiritimatiellales</taxon>
        <taxon>Kiritimatiellaceae</taxon>
        <taxon>Kiritimatiella</taxon>
    </lineage>
</organism>
<evidence type="ECO:0000256" key="9">
    <source>
        <dbReference type="ARBA" id="ARBA00023136"/>
    </source>
</evidence>
<protein>
    <recommendedName>
        <fullName evidence="10">Ion-translocating oxidoreductase complex subunit D</fullName>
        <ecNumber evidence="10">7.-.-.-</ecNumber>
    </recommendedName>
    <alternativeName>
        <fullName evidence="10">Rnf electron transport complex subunit D</fullName>
    </alternativeName>
</protein>
<dbReference type="STRING" id="1307763.L21SP4_01166"/>
<keyword evidence="5 10" id="KW-0812">Transmembrane</keyword>
<keyword evidence="1 10" id="KW-0813">Transport</keyword>
<keyword evidence="3 10" id="KW-0285">Flavoprotein</keyword>
<evidence type="ECO:0000256" key="5">
    <source>
        <dbReference type="ARBA" id="ARBA00022692"/>
    </source>
</evidence>
<dbReference type="GO" id="GO:0055085">
    <property type="term" value="P:transmembrane transport"/>
    <property type="evidence" value="ECO:0007669"/>
    <property type="project" value="InterPro"/>
</dbReference>